<evidence type="ECO:0008006" key="4">
    <source>
        <dbReference type="Google" id="ProtNLM"/>
    </source>
</evidence>
<dbReference type="Proteomes" id="UP000054422">
    <property type="component" value="Unassembled WGS sequence"/>
</dbReference>
<dbReference type="InterPro" id="IPR005232">
    <property type="entry name" value="LarE"/>
</dbReference>
<sequence>MEKQEGSTNKNSSVCLLEKTSKLDLLKSILASLIENGLIVAFSGGVDSGFLLWAAIETLKSLNLSGKKGRVLAVLAVSPSIPLWEVEDARKFAKNIGAELLIVNSHEVQQEAYAKNDGKRCYYCKTELFTIAKKEGIERGYQSIAYGYNASDRNDIRPGHLAAQEHNIYSPLEQVGLEKGEIREFLRELGFSLSDKPATPCLASRIMTGVRVTEEKLNHIHEMESLLRDAGLSVYRVRIHEEHFTSERLTSGHRYFRIEVAPEEMLAVLRIRDLLVSTARKLGYRWVNLDLAGYQLGGATITS</sequence>
<dbReference type="SUPFAM" id="SSF52402">
    <property type="entry name" value="Adenine nucleotide alpha hydrolases-like"/>
    <property type="match status" value="1"/>
</dbReference>
<accession>A0A0A2ST45</accession>
<keyword evidence="3" id="KW-1185">Reference proteome</keyword>
<dbReference type="EMBL" id="JNCF01000008">
    <property type="protein sequence ID" value="KGP63887.1"/>
    <property type="molecule type" value="Genomic_DNA"/>
</dbReference>
<dbReference type="InterPro" id="IPR014729">
    <property type="entry name" value="Rossmann-like_a/b/a_fold"/>
</dbReference>
<dbReference type="PANTHER" id="PTHR43169:SF2">
    <property type="entry name" value="NAD_GMP SYNTHASE DOMAIN-CONTAINING PROTEIN"/>
    <property type="match status" value="1"/>
</dbReference>
<feature type="active site" description="Nucleophile and sulfur donor" evidence="1">
    <location>
        <position position="201"/>
    </location>
</feature>
<organism evidence="2 3">
    <name type="scientific">Legionella norrlandica</name>
    <dbReference type="NCBI Taxonomy" id="1498499"/>
    <lineage>
        <taxon>Bacteria</taxon>
        <taxon>Pseudomonadati</taxon>
        <taxon>Pseudomonadota</taxon>
        <taxon>Gammaproteobacteria</taxon>
        <taxon>Legionellales</taxon>
        <taxon>Legionellaceae</taxon>
        <taxon>Legionella</taxon>
    </lineage>
</organism>
<proteinExistence type="predicted"/>
<name>A0A0A2ST45_9GAMM</name>
<protein>
    <recommendedName>
        <fullName evidence="4">Potassium ABC transporter ATPase</fullName>
    </recommendedName>
</protein>
<gene>
    <name evidence="2" type="ORF">EP47_07045</name>
</gene>
<comment type="caution">
    <text evidence="2">The sequence shown here is derived from an EMBL/GenBank/DDBJ whole genome shotgun (WGS) entry which is preliminary data.</text>
</comment>
<evidence type="ECO:0000313" key="2">
    <source>
        <dbReference type="EMBL" id="KGP63887.1"/>
    </source>
</evidence>
<dbReference type="PANTHER" id="PTHR43169">
    <property type="entry name" value="EXSB FAMILY PROTEIN"/>
    <property type="match status" value="1"/>
</dbReference>
<dbReference type="NCBIfam" id="TIGR00268">
    <property type="entry name" value="ATP-dependent sacrificial sulfur transferase LarE"/>
    <property type="match status" value="1"/>
</dbReference>
<reference evidence="2 3" key="1">
    <citation type="submission" date="2014-05" db="EMBL/GenBank/DDBJ databases">
        <authorList>
            <person name="Rizzardi K."/>
            <person name="Winiecka-Krusnell J."/>
            <person name="Ramliden M."/>
            <person name="Alm E."/>
            <person name="Andersson S."/>
            <person name="Byfors S."/>
        </authorList>
    </citation>
    <scope>NUCLEOTIDE SEQUENCE [LARGE SCALE GENOMIC DNA]</scope>
    <source>
        <strain evidence="2 3">LEGN</strain>
    </source>
</reference>
<dbReference type="STRING" id="1498499.EP47_07045"/>
<dbReference type="Gene3D" id="3.40.50.620">
    <property type="entry name" value="HUPs"/>
    <property type="match status" value="1"/>
</dbReference>
<evidence type="ECO:0000256" key="1">
    <source>
        <dbReference type="PIRSR" id="PIRSR006661-1"/>
    </source>
</evidence>
<dbReference type="OrthoDB" id="9776919at2"/>
<evidence type="ECO:0000313" key="3">
    <source>
        <dbReference type="Proteomes" id="UP000054422"/>
    </source>
</evidence>
<dbReference type="RefSeq" id="WP_052117542.1">
    <property type="nucleotide sequence ID" value="NZ_JNCF01000008.1"/>
</dbReference>
<dbReference type="InterPro" id="IPR052188">
    <property type="entry name" value="Ni-pincer_cofactor_biosynth"/>
</dbReference>
<dbReference type="PIRSF" id="PIRSF006661">
    <property type="entry name" value="PP-lp_UCP006661"/>
    <property type="match status" value="1"/>
</dbReference>
<dbReference type="GO" id="GO:0016783">
    <property type="term" value="F:sulfurtransferase activity"/>
    <property type="evidence" value="ECO:0007669"/>
    <property type="project" value="InterPro"/>
</dbReference>
<dbReference type="CDD" id="cd01990">
    <property type="entry name" value="LarE-like"/>
    <property type="match status" value="1"/>
</dbReference>
<dbReference type="AlphaFoldDB" id="A0A0A2ST45"/>